<feature type="active site" evidence="7">
    <location>
        <position position="45"/>
    </location>
</feature>
<evidence type="ECO:0000256" key="5">
    <source>
        <dbReference type="ARBA" id="ARBA00022670"/>
    </source>
</evidence>
<evidence type="ECO:0000256" key="6">
    <source>
        <dbReference type="ARBA" id="ARBA00022801"/>
    </source>
</evidence>
<proteinExistence type="inferred from homology"/>
<protein>
    <recommendedName>
        <fullName evidence="4 8">Signal peptidase I</fullName>
        <ecNumber evidence="4 8">3.4.21.89</ecNumber>
    </recommendedName>
</protein>
<dbReference type="RefSeq" id="WP_186908169.1">
    <property type="nucleotide sequence ID" value="NZ_JACOPP010000015.1"/>
</dbReference>
<keyword evidence="6 8" id="KW-0378">Hydrolase</keyword>
<gene>
    <name evidence="11" type="primary">lepB</name>
    <name evidence="11" type="ORF">H8S57_11155</name>
</gene>
<dbReference type="Pfam" id="PF10502">
    <property type="entry name" value="Peptidase_S26"/>
    <property type="match status" value="1"/>
</dbReference>
<dbReference type="InterPro" id="IPR019533">
    <property type="entry name" value="Peptidase_S26"/>
</dbReference>
<keyword evidence="8" id="KW-1133">Transmembrane helix</keyword>
<keyword evidence="5 8" id="KW-0645">Protease</keyword>
<evidence type="ECO:0000256" key="3">
    <source>
        <dbReference type="ARBA" id="ARBA00009370"/>
    </source>
</evidence>
<comment type="similarity">
    <text evidence="3 9">Belongs to the peptidase S26 family.</text>
</comment>
<organism evidence="11 12">
    <name type="scientific">Lawsonibacter hominis</name>
    <dbReference type="NCBI Taxonomy" id="2763053"/>
    <lineage>
        <taxon>Bacteria</taxon>
        <taxon>Bacillati</taxon>
        <taxon>Bacillota</taxon>
        <taxon>Clostridia</taxon>
        <taxon>Eubacteriales</taxon>
        <taxon>Oscillospiraceae</taxon>
        <taxon>Lawsonibacter</taxon>
    </lineage>
</organism>
<dbReference type="PROSITE" id="PS00501">
    <property type="entry name" value="SPASE_I_1"/>
    <property type="match status" value="1"/>
</dbReference>
<dbReference type="PRINTS" id="PR00727">
    <property type="entry name" value="LEADERPTASE"/>
</dbReference>
<keyword evidence="8" id="KW-0472">Membrane</keyword>
<evidence type="ECO:0000259" key="10">
    <source>
        <dbReference type="Pfam" id="PF10502"/>
    </source>
</evidence>
<dbReference type="GO" id="GO:0006465">
    <property type="term" value="P:signal peptide processing"/>
    <property type="evidence" value="ECO:0007669"/>
    <property type="project" value="InterPro"/>
</dbReference>
<feature type="transmembrane region" description="Helical" evidence="8">
    <location>
        <begin position="20"/>
        <end position="38"/>
    </location>
</feature>
<keyword evidence="8" id="KW-0812">Transmembrane</keyword>
<feature type="domain" description="Peptidase S26" evidence="10">
    <location>
        <begin position="16"/>
        <end position="174"/>
    </location>
</feature>
<dbReference type="GO" id="GO:0004252">
    <property type="term" value="F:serine-type endopeptidase activity"/>
    <property type="evidence" value="ECO:0007669"/>
    <property type="project" value="InterPro"/>
</dbReference>
<comment type="subcellular location">
    <subcellularLocation>
        <location evidence="2">Cell membrane</location>
        <topology evidence="2">Single-pass type II membrane protein</topology>
    </subcellularLocation>
    <subcellularLocation>
        <location evidence="9">Membrane</location>
        <topology evidence="9">Single-pass type II membrane protein</topology>
    </subcellularLocation>
</comment>
<dbReference type="SUPFAM" id="SSF51306">
    <property type="entry name" value="LexA/Signal peptidase"/>
    <property type="match status" value="1"/>
</dbReference>
<dbReference type="GO" id="GO:0009003">
    <property type="term" value="F:signal peptidase activity"/>
    <property type="evidence" value="ECO:0007669"/>
    <property type="project" value="UniProtKB-EC"/>
</dbReference>
<dbReference type="CDD" id="cd06530">
    <property type="entry name" value="S26_SPase_I"/>
    <property type="match status" value="1"/>
</dbReference>
<dbReference type="InterPro" id="IPR000223">
    <property type="entry name" value="Pept_S26A_signal_pept_1"/>
</dbReference>
<accession>A0A8J6J7R5</accession>
<evidence type="ECO:0000256" key="9">
    <source>
        <dbReference type="RuleBase" id="RU362042"/>
    </source>
</evidence>
<dbReference type="InterPro" id="IPR019758">
    <property type="entry name" value="Pept_S26A_signal_pept_1_CS"/>
</dbReference>
<dbReference type="AlphaFoldDB" id="A0A8J6J7R5"/>
<dbReference type="GO" id="GO:0005886">
    <property type="term" value="C:plasma membrane"/>
    <property type="evidence" value="ECO:0007669"/>
    <property type="project" value="UniProtKB-SubCell"/>
</dbReference>
<dbReference type="InterPro" id="IPR036286">
    <property type="entry name" value="LexA/Signal_pep-like_sf"/>
</dbReference>
<feature type="active site" evidence="7">
    <location>
        <position position="86"/>
    </location>
</feature>
<reference evidence="11" key="1">
    <citation type="submission" date="2020-08" db="EMBL/GenBank/DDBJ databases">
        <title>Genome public.</title>
        <authorList>
            <person name="Liu C."/>
            <person name="Sun Q."/>
        </authorList>
    </citation>
    <scope>NUCLEOTIDE SEQUENCE</scope>
    <source>
        <strain evidence="11">NSJ-51</strain>
    </source>
</reference>
<sequence>MAAEQKQGSVAQEGYEWLQVLIWALVAIVLVFTFLGRITPVDGHSMEPTLRHGDLMLVRSIGYAPEAGDVIVLTKKFDAADGPIVKRVVAVGGQTVEIDYDAGAVYVDGQALDEPYLKEAMREPWYENSACVTVPEGSLFVMGDNRNGSNDSRDVTLGTVDERYVLGKAELVFFPFRDFGTID</sequence>
<dbReference type="PROSITE" id="PS00761">
    <property type="entry name" value="SPASE_I_3"/>
    <property type="match status" value="1"/>
</dbReference>
<dbReference type="Gene3D" id="2.10.109.10">
    <property type="entry name" value="Umud Fragment, subunit A"/>
    <property type="match status" value="1"/>
</dbReference>
<evidence type="ECO:0000256" key="2">
    <source>
        <dbReference type="ARBA" id="ARBA00004401"/>
    </source>
</evidence>
<dbReference type="EC" id="3.4.21.89" evidence="4 8"/>
<evidence type="ECO:0000313" key="12">
    <source>
        <dbReference type="Proteomes" id="UP000661435"/>
    </source>
</evidence>
<comment type="catalytic activity">
    <reaction evidence="1 8">
        <text>Cleavage of hydrophobic, N-terminal signal or leader sequences from secreted and periplasmic proteins.</text>
        <dbReference type="EC" id="3.4.21.89"/>
    </reaction>
</comment>
<keyword evidence="12" id="KW-1185">Reference proteome</keyword>
<evidence type="ECO:0000256" key="4">
    <source>
        <dbReference type="ARBA" id="ARBA00013208"/>
    </source>
</evidence>
<evidence type="ECO:0000256" key="7">
    <source>
        <dbReference type="PIRSR" id="PIRSR600223-1"/>
    </source>
</evidence>
<dbReference type="PROSITE" id="PS00760">
    <property type="entry name" value="SPASE_I_2"/>
    <property type="match status" value="1"/>
</dbReference>
<dbReference type="PANTHER" id="PTHR43390">
    <property type="entry name" value="SIGNAL PEPTIDASE I"/>
    <property type="match status" value="1"/>
</dbReference>
<dbReference type="NCBIfam" id="TIGR02227">
    <property type="entry name" value="sigpep_I_bact"/>
    <property type="match status" value="1"/>
</dbReference>
<comment type="caution">
    <text evidence="11">The sequence shown here is derived from an EMBL/GenBank/DDBJ whole genome shotgun (WGS) entry which is preliminary data.</text>
</comment>
<dbReference type="PANTHER" id="PTHR43390:SF1">
    <property type="entry name" value="CHLOROPLAST PROCESSING PEPTIDASE"/>
    <property type="match status" value="1"/>
</dbReference>
<dbReference type="EMBL" id="JACOPP010000015">
    <property type="protein sequence ID" value="MBC5734281.1"/>
    <property type="molecule type" value="Genomic_DNA"/>
</dbReference>
<evidence type="ECO:0000256" key="8">
    <source>
        <dbReference type="RuleBase" id="RU003993"/>
    </source>
</evidence>
<evidence type="ECO:0000256" key="1">
    <source>
        <dbReference type="ARBA" id="ARBA00000677"/>
    </source>
</evidence>
<dbReference type="Proteomes" id="UP000661435">
    <property type="component" value="Unassembled WGS sequence"/>
</dbReference>
<dbReference type="InterPro" id="IPR019756">
    <property type="entry name" value="Pept_S26A_signal_pept_1_Ser-AS"/>
</dbReference>
<evidence type="ECO:0000313" key="11">
    <source>
        <dbReference type="EMBL" id="MBC5734281.1"/>
    </source>
</evidence>
<name>A0A8J6J7R5_9FIRM</name>
<dbReference type="InterPro" id="IPR019757">
    <property type="entry name" value="Pept_S26A_signal_pept_1_Lys-AS"/>
</dbReference>